<protein>
    <recommendedName>
        <fullName evidence="4">TFIIB-type zinc ribbon-containing protein</fullName>
    </recommendedName>
</protein>
<evidence type="ECO:0000313" key="3">
    <source>
        <dbReference type="Proteomes" id="UP000010433"/>
    </source>
</evidence>
<dbReference type="RefSeq" id="WP_009162165.1">
    <property type="nucleotide sequence ID" value="NZ_KB290984.1"/>
</dbReference>
<dbReference type="HOGENOM" id="CLU_046848_0_0_10"/>
<organism evidence="2 3">
    <name type="scientific">Hoylesella saccharolytica F0055</name>
    <dbReference type="NCBI Taxonomy" id="1127699"/>
    <lineage>
        <taxon>Bacteria</taxon>
        <taxon>Pseudomonadati</taxon>
        <taxon>Bacteroidota</taxon>
        <taxon>Bacteroidia</taxon>
        <taxon>Bacteroidales</taxon>
        <taxon>Prevotellaceae</taxon>
        <taxon>Hoylesella</taxon>
    </lineage>
</organism>
<sequence>MATRIKAIKCPHCGSSNHRQIDEKRFVCNNCGTEFFLDDDDINININHYNHNSDAPLLSMDSDNAKKLKAALLIFFPVLILFFFISSLFHTSPISDKAGKDSIRVREEYLLVQTFAKEDTYIVFCISDRNYYADYNNKSKKQPTNGIYYVFRNVRTGEIVKEGLLISDEQKGDRAFYTFGDNVKLRRFANTRRWYLIIANRLVYEVNPERMTLVDAAPQLMSAQKALSSGFAAIGFINKNEAEGFAIQNNLGKIYYYCPATNHLYTKVAFDYATALPANEMSGQCRDSTYYLLQNASSEESENVTRIWRVTYKHFNGDPEDRIDRIDDWYLDRLSRYRISEIKPVSSWFISFHPTIIYQDRQHILLQYEATMAPNSPVTLQLRGTDGRVKWTRTLNRELNRTSAEKSSVGYIITTWPYSFIEISNNGKQLTEYTLPEEYQIKAK</sequence>
<evidence type="ECO:0008006" key="4">
    <source>
        <dbReference type="Google" id="ProtNLM"/>
    </source>
</evidence>
<gene>
    <name evidence="2" type="ORF">HMPREF9151_00950</name>
</gene>
<dbReference type="Proteomes" id="UP000010433">
    <property type="component" value="Unassembled WGS sequence"/>
</dbReference>
<evidence type="ECO:0000313" key="2">
    <source>
        <dbReference type="EMBL" id="EKY01811.1"/>
    </source>
</evidence>
<keyword evidence="1" id="KW-1133">Transmembrane helix</keyword>
<evidence type="ECO:0000256" key="1">
    <source>
        <dbReference type="SAM" id="Phobius"/>
    </source>
</evidence>
<dbReference type="OrthoDB" id="7063564at2"/>
<dbReference type="PATRIC" id="fig|1127699.3.peg.874"/>
<keyword evidence="1" id="KW-0812">Transmembrane</keyword>
<keyword evidence="3" id="KW-1185">Reference proteome</keyword>
<feature type="transmembrane region" description="Helical" evidence="1">
    <location>
        <begin position="70"/>
        <end position="89"/>
    </location>
</feature>
<dbReference type="EMBL" id="AMEP01000064">
    <property type="protein sequence ID" value="EKY01811.1"/>
    <property type="molecule type" value="Genomic_DNA"/>
</dbReference>
<dbReference type="STRING" id="1127699.HMPREF9151_00950"/>
<name>L1NES2_9BACT</name>
<accession>L1NES2</accession>
<dbReference type="AlphaFoldDB" id="L1NES2"/>
<comment type="caution">
    <text evidence="2">The sequence shown here is derived from an EMBL/GenBank/DDBJ whole genome shotgun (WGS) entry which is preliminary data.</text>
</comment>
<keyword evidence="1" id="KW-0472">Membrane</keyword>
<reference evidence="2 3" key="1">
    <citation type="submission" date="2012-05" db="EMBL/GenBank/DDBJ databases">
        <authorList>
            <person name="Weinstock G."/>
            <person name="Sodergren E."/>
            <person name="Lobos E.A."/>
            <person name="Fulton L."/>
            <person name="Fulton R."/>
            <person name="Courtney L."/>
            <person name="Fronick C."/>
            <person name="O'Laughlin M."/>
            <person name="Godfrey J."/>
            <person name="Wilson R.M."/>
            <person name="Miner T."/>
            <person name="Farmer C."/>
            <person name="Delehaunty K."/>
            <person name="Cordes M."/>
            <person name="Minx P."/>
            <person name="Tomlinson C."/>
            <person name="Chen J."/>
            <person name="Wollam A."/>
            <person name="Pepin K.H."/>
            <person name="Bhonagiri V."/>
            <person name="Zhang X."/>
            <person name="Suruliraj S."/>
            <person name="Warren W."/>
            <person name="Mitreva M."/>
            <person name="Mardis E.R."/>
            <person name="Wilson R.K."/>
        </authorList>
    </citation>
    <scope>NUCLEOTIDE SEQUENCE [LARGE SCALE GENOMIC DNA]</scope>
    <source>
        <strain evidence="2 3">F0055</strain>
    </source>
</reference>
<proteinExistence type="predicted"/>